<organism evidence="1 2">
    <name type="scientific">Rugamonas apoptosis</name>
    <dbReference type="NCBI Taxonomy" id="2758570"/>
    <lineage>
        <taxon>Bacteria</taxon>
        <taxon>Pseudomonadati</taxon>
        <taxon>Pseudomonadota</taxon>
        <taxon>Betaproteobacteria</taxon>
        <taxon>Burkholderiales</taxon>
        <taxon>Oxalobacteraceae</taxon>
        <taxon>Telluria group</taxon>
        <taxon>Rugamonas</taxon>
    </lineage>
</organism>
<proteinExistence type="predicted"/>
<dbReference type="EMBL" id="JACEZU010000017">
    <property type="protein sequence ID" value="MBA5690445.1"/>
    <property type="molecule type" value="Genomic_DNA"/>
</dbReference>
<protein>
    <submittedName>
        <fullName evidence="1">Energy transducer TonB</fullName>
    </submittedName>
</protein>
<dbReference type="Proteomes" id="UP000573499">
    <property type="component" value="Unassembled WGS sequence"/>
</dbReference>
<reference evidence="1 2" key="1">
    <citation type="submission" date="2020-07" db="EMBL/GenBank/DDBJ databases">
        <title>Novel species isolated from subtropical streams in China.</title>
        <authorList>
            <person name="Lu H."/>
        </authorList>
    </citation>
    <scope>NUCLEOTIDE SEQUENCE [LARGE SCALE GENOMIC DNA]</scope>
    <source>
        <strain evidence="1 2">LX47W</strain>
    </source>
</reference>
<keyword evidence="2" id="KW-1185">Reference proteome</keyword>
<dbReference type="SUPFAM" id="SSF74653">
    <property type="entry name" value="TolA/TonB C-terminal domain"/>
    <property type="match status" value="1"/>
</dbReference>
<evidence type="ECO:0000313" key="2">
    <source>
        <dbReference type="Proteomes" id="UP000573499"/>
    </source>
</evidence>
<comment type="caution">
    <text evidence="1">The sequence shown here is derived from an EMBL/GenBank/DDBJ whole genome shotgun (WGS) entry which is preliminary data.</text>
</comment>
<dbReference type="RefSeq" id="WP_182157242.1">
    <property type="nucleotide sequence ID" value="NZ_JACEZU010000017.1"/>
</dbReference>
<accession>A0A7W2FEZ0</accession>
<dbReference type="PROSITE" id="PS51257">
    <property type="entry name" value="PROKAR_LIPOPROTEIN"/>
    <property type="match status" value="1"/>
</dbReference>
<evidence type="ECO:0000313" key="1">
    <source>
        <dbReference type="EMBL" id="MBA5690445.1"/>
    </source>
</evidence>
<gene>
    <name evidence="1" type="ORF">H3H39_25730</name>
</gene>
<name>A0A7W2FEZ0_9BURK</name>
<dbReference type="Gene3D" id="3.30.1150.10">
    <property type="match status" value="1"/>
</dbReference>
<sequence length="172" mass="18359">MAMTPLRKTALAGLASLLGTSLLAGLFASLLTSCYTQPTVQPAPPVTRAPAPAHVPAPSQRLAATLDDYKIQVAQRIAAVNAAQIFHGALPPMLPAIVVLDFTIDGNGNVGNLRVHRSRDEDASSIAMNAVRRAEPLPRPGSLLRGRNLAVTETFLFNRDYQFQLRTLAGPQ</sequence>
<dbReference type="AlphaFoldDB" id="A0A7W2FEZ0"/>